<dbReference type="EMBL" id="JBGBPQ010000004">
    <property type="protein sequence ID" value="KAL1525351.1"/>
    <property type="molecule type" value="Genomic_DNA"/>
</dbReference>
<dbReference type="AlphaFoldDB" id="A0AB34JU05"/>
<organism evidence="1 2">
    <name type="scientific">Prymnesium parvum</name>
    <name type="common">Toxic golden alga</name>
    <dbReference type="NCBI Taxonomy" id="97485"/>
    <lineage>
        <taxon>Eukaryota</taxon>
        <taxon>Haptista</taxon>
        <taxon>Haptophyta</taxon>
        <taxon>Prymnesiophyceae</taxon>
        <taxon>Prymnesiales</taxon>
        <taxon>Prymnesiaceae</taxon>
        <taxon>Prymnesium</taxon>
    </lineage>
</organism>
<accession>A0AB34JU05</accession>
<feature type="non-terminal residue" evidence="1">
    <location>
        <position position="35"/>
    </location>
</feature>
<gene>
    <name evidence="1" type="ORF">AB1Y20_020211</name>
</gene>
<name>A0AB34JU05_PRYPA</name>
<dbReference type="Proteomes" id="UP001515480">
    <property type="component" value="Unassembled WGS sequence"/>
</dbReference>
<evidence type="ECO:0000313" key="1">
    <source>
        <dbReference type="EMBL" id="KAL1525351.1"/>
    </source>
</evidence>
<sequence>MRPFTSDTAQYREQRAVEAFNAAALVMREHKRLNP</sequence>
<keyword evidence="2" id="KW-1185">Reference proteome</keyword>
<proteinExistence type="predicted"/>
<comment type="caution">
    <text evidence="1">The sequence shown here is derived from an EMBL/GenBank/DDBJ whole genome shotgun (WGS) entry which is preliminary data.</text>
</comment>
<evidence type="ECO:0000313" key="2">
    <source>
        <dbReference type="Proteomes" id="UP001515480"/>
    </source>
</evidence>
<protein>
    <submittedName>
        <fullName evidence="1">Uncharacterized protein</fullName>
    </submittedName>
</protein>
<reference evidence="1 2" key="1">
    <citation type="journal article" date="2024" name="Science">
        <title>Giant polyketide synthase enzymes in the biosynthesis of giant marine polyether toxins.</title>
        <authorList>
            <person name="Fallon T.R."/>
            <person name="Shende V.V."/>
            <person name="Wierzbicki I.H."/>
            <person name="Pendleton A.L."/>
            <person name="Watervoot N.F."/>
            <person name="Auber R.P."/>
            <person name="Gonzalez D.J."/>
            <person name="Wisecaver J.H."/>
            <person name="Moore B.S."/>
        </authorList>
    </citation>
    <scope>NUCLEOTIDE SEQUENCE [LARGE SCALE GENOMIC DNA]</scope>
    <source>
        <strain evidence="1 2">12B1</strain>
    </source>
</reference>